<dbReference type="EMBL" id="PUIV01000002">
    <property type="protein sequence ID" value="PWB95532.1"/>
    <property type="molecule type" value="Genomic_DNA"/>
</dbReference>
<protein>
    <submittedName>
        <fullName evidence="6">Sugar transferase</fullName>
    </submittedName>
</protein>
<sequence>MASPASRDRNHFRIETADLLLAITAPFVALALRDPVLLDPGDFPATIPAPYQYGFVSAACAILLILAFRLGDHMGQFFSLRDAFAVCGASACAVALGCLLLFGVMRIEGVPRSTPLIFGLVLSAGMIAIRIAARAFHKDLWPGRGADRDAAKADPRRVIVVGVDRLASAAIKLTDELRPRKAQVVAALDARPRLRGRKIAGVSIVGDPRDIGAVIDEYAIHGVEVDEVWLAEDPASSPVDRLAAIESQCAARGVVAIGISQALNFIASPQDDAAAAAIESYETPAYFKAKRLIEFCAASVLLVAMLPLALCVAYVVYLDVGAPLLFWQQRLGRNGQKFLLYKFRTYRAPFDAHGRPAPENTRLSRVGRLIRASRLDEIPQLYNVIVGHMSLIGPRPLLPQDQPDDPGPRLSVRPGVTGWAQINGGTSVSPEEKNALDLWYIRHACLRLDLEIIVSTILVALTGERLNGRAVDHALSWYRREFEAPSRDAVTMGEAPRDRRRREEAARADRRRAVGAVRIEYPYRAVEPS</sequence>
<evidence type="ECO:0000256" key="2">
    <source>
        <dbReference type="ARBA" id="ARBA00023169"/>
    </source>
</evidence>
<feature type="transmembrane region" description="Helical" evidence="4">
    <location>
        <begin position="116"/>
        <end position="133"/>
    </location>
</feature>
<keyword evidence="6" id="KW-0808">Transferase</keyword>
<keyword evidence="7" id="KW-1185">Reference proteome</keyword>
<organism evidence="6 7">
    <name type="scientific">Methylosinus sporium</name>
    <dbReference type="NCBI Taxonomy" id="428"/>
    <lineage>
        <taxon>Bacteria</taxon>
        <taxon>Pseudomonadati</taxon>
        <taxon>Pseudomonadota</taxon>
        <taxon>Alphaproteobacteria</taxon>
        <taxon>Hyphomicrobiales</taxon>
        <taxon>Methylocystaceae</taxon>
        <taxon>Methylosinus</taxon>
    </lineage>
</organism>
<evidence type="ECO:0000256" key="3">
    <source>
        <dbReference type="SAM" id="MobiDB-lite"/>
    </source>
</evidence>
<keyword evidence="2" id="KW-0270">Exopolysaccharide synthesis</keyword>
<dbReference type="Proteomes" id="UP000245137">
    <property type="component" value="Unassembled WGS sequence"/>
</dbReference>
<dbReference type="GO" id="GO:0016780">
    <property type="term" value="F:phosphotransferase activity, for other substituted phosphate groups"/>
    <property type="evidence" value="ECO:0007669"/>
    <property type="project" value="TreeGrafter"/>
</dbReference>
<gene>
    <name evidence="6" type="ORF">C5689_02255</name>
</gene>
<keyword evidence="4" id="KW-0472">Membrane</keyword>
<dbReference type="GO" id="GO:0000271">
    <property type="term" value="P:polysaccharide biosynthetic process"/>
    <property type="evidence" value="ECO:0007669"/>
    <property type="project" value="UniProtKB-KW"/>
</dbReference>
<feature type="transmembrane region" description="Helical" evidence="4">
    <location>
        <begin position="83"/>
        <end position="104"/>
    </location>
</feature>
<name>A0A2U1SVA6_METSR</name>
<feature type="region of interest" description="Disordered" evidence="3">
    <location>
        <begin position="488"/>
        <end position="511"/>
    </location>
</feature>
<dbReference type="PANTHER" id="PTHR30576:SF8">
    <property type="entry name" value="UNDECAPRENYL-PHOSPHATE GALACTOSE PHOSPHOTRANSFERASE"/>
    <property type="match status" value="1"/>
</dbReference>
<feature type="domain" description="Bacterial sugar transferase" evidence="5">
    <location>
        <begin position="290"/>
        <end position="461"/>
    </location>
</feature>
<evidence type="ECO:0000259" key="5">
    <source>
        <dbReference type="Pfam" id="PF02397"/>
    </source>
</evidence>
<evidence type="ECO:0000256" key="4">
    <source>
        <dbReference type="SAM" id="Phobius"/>
    </source>
</evidence>
<feature type="transmembrane region" description="Helical" evidence="4">
    <location>
        <begin position="52"/>
        <end position="71"/>
    </location>
</feature>
<keyword evidence="4" id="KW-0812">Transmembrane</keyword>
<evidence type="ECO:0000256" key="1">
    <source>
        <dbReference type="ARBA" id="ARBA00006464"/>
    </source>
</evidence>
<feature type="transmembrane region" description="Helical" evidence="4">
    <location>
        <begin position="295"/>
        <end position="317"/>
    </location>
</feature>
<dbReference type="Gene3D" id="3.40.50.720">
    <property type="entry name" value="NAD(P)-binding Rossmann-like Domain"/>
    <property type="match status" value="1"/>
</dbReference>
<dbReference type="PANTHER" id="PTHR30576">
    <property type="entry name" value="COLANIC BIOSYNTHESIS UDP-GLUCOSE LIPID CARRIER TRANSFERASE"/>
    <property type="match status" value="1"/>
</dbReference>
<evidence type="ECO:0000313" key="7">
    <source>
        <dbReference type="Proteomes" id="UP000245137"/>
    </source>
</evidence>
<dbReference type="OrthoDB" id="9808602at2"/>
<dbReference type="Pfam" id="PF02397">
    <property type="entry name" value="Bac_transf"/>
    <property type="match status" value="1"/>
</dbReference>
<dbReference type="InterPro" id="IPR003362">
    <property type="entry name" value="Bact_transf"/>
</dbReference>
<dbReference type="AlphaFoldDB" id="A0A2U1SVA6"/>
<reference evidence="6 7" key="1">
    <citation type="journal article" date="2018" name="Appl. Microbiol. Biotechnol.">
        <title>Co-cultivation of the strictly anaerobic methanogen Methanosarcina barkeri with aerobic methanotrophs in an oxygen-limited membrane bioreactor.</title>
        <authorList>
            <person name="In 't Zandt M.H."/>
            <person name="van den Bosch T.J.M."/>
            <person name="Rijkers R."/>
            <person name="van Kessel M.A.H.J."/>
            <person name="Jetten M.S.M."/>
            <person name="Welte C.U."/>
        </authorList>
    </citation>
    <scope>NUCLEOTIDE SEQUENCE [LARGE SCALE GENOMIC DNA]</scope>
    <source>
        <strain evidence="6 7">DSM 17706</strain>
    </source>
</reference>
<evidence type="ECO:0000313" key="6">
    <source>
        <dbReference type="EMBL" id="PWB95532.1"/>
    </source>
</evidence>
<comment type="caution">
    <text evidence="6">The sequence shown here is derived from an EMBL/GenBank/DDBJ whole genome shotgun (WGS) entry which is preliminary data.</text>
</comment>
<keyword evidence="4" id="KW-1133">Transmembrane helix</keyword>
<proteinExistence type="inferred from homology"/>
<feature type="compositionally biased region" description="Basic and acidic residues" evidence="3">
    <location>
        <begin position="495"/>
        <end position="511"/>
    </location>
</feature>
<comment type="similarity">
    <text evidence="1">Belongs to the bacterial sugar transferase family.</text>
</comment>
<accession>A0A2U1SVA6</accession>
<feature type="transmembrane region" description="Helical" evidence="4">
    <location>
        <begin position="12"/>
        <end position="32"/>
    </location>
</feature>